<evidence type="ECO:0000313" key="2">
    <source>
        <dbReference type="EMBL" id="ALS32777.1"/>
    </source>
</evidence>
<feature type="domain" description="Phage tail fibre protein N-terminal" evidence="1">
    <location>
        <begin position="3"/>
        <end position="156"/>
    </location>
</feature>
<name>A0A0U2WYR4_9GAMM</name>
<sequence length="924" mass="102420">MAQVITIAGEKLFATKAQANQQLDIDTFIFANVTGQDPAAEIDRNEGIPTSSIVHQQNVQQTGRINDNVVVYSTVLDSVTGPFEFNWVGLYSSVNQTLVAISHVPTVAKTITAPGSAGNTLNRNFGIEYSGIADLAGISVSPETWQLDFSARLSGMDELTRQLASDMNGKDWFIDDGFKVVPRSTANTFSVTPGVGYVSGLRVELKQEHTLTLQSYPQFVYVDAYFDGNASSTWTPQVAFTVSNTEMDDYIDTNGVHHYVLKLAKITTSDRVENLRNINGLKEQIELHKNNKDAAHNEIYTRKFKTTAMMQNADKGSIKLGDLIKVDDTNAVYLVSEKKIVDGFVDLELLNDNFSLLLQYDEVLKTNKCGAILDGLADPTPAIQAALNKKPTELHLSKGDYSKLQRLYIPEEVSEITASLDAFNLNKDLINKRFRRKGVPQNHGWTEVANALSPTSSKLIFVREDALTRFYVYQPSNLPTNRFVYRYDRGEEQFDGPLFNRPYLQRQINHSEITPRINLGINDAHKVGDWIQSGIYEYSDVSGDYIEWKFTGTAARISWLRNTNAGSAIITIDGKPANLVSDINMYGDAGSQSTEVADGLFYGEHTIRVTVTNGKNPNSTGFRCYINANAGLRFNAALPDKIYRGNTTDYPELVASKSKDYRVSDSATTYALAFRLASNVGASTPFIGSVHGYENVDSFQLFIDGVEQEDWMDGNGGYSRLRSGYMIQLKHKSQLFHPDDEGAFANITLTETYTAEGYNQSYSIEWLKDIFSANGYTQMWTASGGIAGGVSGALNGWCNNVSFSSGENYYLDGEQGVVGNNLANQVLFWGTPYNISNPLRDELSGDVAMLVTFPNLTESMQGFNVAKTSKRDGVWVNDMARHKKMYMQTFRAGARQAGDITRGKMHVKLIYAPNNGCYDAFSTN</sequence>
<reference evidence="2 3" key="1">
    <citation type="submission" date="2015-03" db="EMBL/GenBank/DDBJ databases">
        <authorList>
            <person name="Murphy D."/>
        </authorList>
    </citation>
    <scope>NUCLEOTIDE SEQUENCE [LARGE SCALE GENOMIC DNA]</scope>
    <source>
        <strain evidence="2 3">KMM 520</strain>
    </source>
</reference>
<organism evidence="2">
    <name type="scientific">Pseudoalteromonas translucida KMM 520</name>
    <dbReference type="NCBI Taxonomy" id="1315283"/>
    <lineage>
        <taxon>Bacteria</taxon>
        <taxon>Pseudomonadati</taxon>
        <taxon>Pseudomonadota</taxon>
        <taxon>Gammaproteobacteria</taxon>
        <taxon>Alteromonadales</taxon>
        <taxon>Pseudoalteromonadaceae</taxon>
        <taxon>Pseudoalteromonas</taxon>
    </lineage>
</organism>
<dbReference type="EMBL" id="CP011034">
    <property type="protein sequence ID" value="ALS32777.1"/>
    <property type="molecule type" value="Genomic_DNA"/>
</dbReference>
<dbReference type="RefSeq" id="WP_083497505.1">
    <property type="nucleotide sequence ID" value="NZ_CP011034.1"/>
</dbReference>
<dbReference type="Proteomes" id="UP000065261">
    <property type="component" value="Chromosome I"/>
</dbReference>
<dbReference type="Gene3D" id="2.60.120.260">
    <property type="entry name" value="Galactose-binding domain-like"/>
    <property type="match status" value="1"/>
</dbReference>
<dbReference type="InterPro" id="IPR022225">
    <property type="entry name" value="Phage_tail_fibre_N"/>
</dbReference>
<dbReference type="KEGG" id="ptn:PTRA_a1589"/>
<dbReference type="PATRIC" id="fig|1315283.4.peg.1369"/>
<proteinExistence type="predicted"/>
<dbReference type="OrthoDB" id="9810174at2"/>
<gene>
    <name evidence="2" type="ORF">PTRA_a1589</name>
</gene>
<accession>A0A0U2WYR4</accession>
<evidence type="ECO:0000313" key="3">
    <source>
        <dbReference type="Proteomes" id="UP000065261"/>
    </source>
</evidence>
<protein>
    <recommendedName>
        <fullName evidence="1">Phage tail fibre protein N-terminal domain-containing protein</fullName>
    </recommendedName>
</protein>
<dbReference type="AlphaFoldDB" id="A0A0U2WYR4"/>
<dbReference type="Pfam" id="PF12571">
    <property type="entry name" value="Phage_tail_fib"/>
    <property type="match status" value="1"/>
</dbReference>
<evidence type="ECO:0000259" key="1">
    <source>
        <dbReference type="Pfam" id="PF12571"/>
    </source>
</evidence>